<evidence type="ECO:0008006" key="3">
    <source>
        <dbReference type="Google" id="ProtNLM"/>
    </source>
</evidence>
<keyword evidence="2" id="KW-1185">Reference proteome</keyword>
<gene>
    <name evidence="1" type="ORF">Drose_11585</name>
</gene>
<dbReference type="EMBL" id="CP073721">
    <property type="protein sequence ID" value="UWZ38802.1"/>
    <property type="molecule type" value="Genomic_DNA"/>
</dbReference>
<organism evidence="1 2">
    <name type="scientific">Dactylosporangium roseum</name>
    <dbReference type="NCBI Taxonomy" id="47989"/>
    <lineage>
        <taxon>Bacteria</taxon>
        <taxon>Bacillati</taxon>
        <taxon>Actinomycetota</taxon>
        <taxon>Actinomycetes</taxon>
        <taxon>Micromonosporales</taxon>
        <taxon>Micromonosporaceae</taxon>
        <taxon>Dactylosporangium</taxon>
    </lineage>
</organism>
<sequence>MSRSGHAHIARRSADRQDMVRRWWGRNAAAQAALSLLLVVASLVAATPLRLPPPAPETSVAPPGTRAMWLWERERPAPVVAWATANGVRTIFVSFDPRADAAELARLRQLRALCDEAGVTLDALGGEPAWTTDHAAALTWVRAAAATGLFRRLHLDVEPYLLPSWQSLVPRFLALLDAVRAATDLPLELDVPFWLPTVAAPPGEGATLADAVLERADAVTVMSYRTTATGANSMLGVAGDLLDRAAKAAKPARLAAETQPLGDCAYCSFHGTSGDRLRRTLAEVDAAAQRYPAFAGIAVHRYDTWTALAG</sequence>
<name>A0ABY5ZDE6_9ACTN</name>
<proteinExistence type="predicted"/>
<dbReference type="Proteomes" id="UP001058271">
    <property type="component" value="Chromosome"/>
</dbReference>
<reference evidence="1" key="1">
    <citation type="submission" date="2021-04" db="EMBL/GenBank/DDBJ databases">
        <title>Biosynthetic gene clusters of Dactylosporangioum roseum.</title>
        <authorList>
            <person name="Hartkoorn R.C."/>
            <person name="Beaudoing E."/>
            <person name="Hot D."/>
            <person name="Moureu S."/>
        </authorList>
    </citation>
    <scope>NUCLEOTIDE SEQUENCE</scope>
    <source>
        <strain evidence="1">NRRL B-16295</strain>
    </source>
</reference>
<evidence type="ECO:0000313" key="2">
    <source>
        <dbReference type="Proteomes" id="UP001058271"/>
    </source>
</evidence>
<protein>
    <recommendedName>
        <fullName evidence="3">GH18 domain-containing protein</fullName>
    </recommendedName>
</protein>
<accession>A0ABY5ZDE6</accession>
<evidence type="ECO:0000313" key="1">
    <source>
        <dbReference type="EMBL" id="UWZ38802.1"/>
    </source>
</evidence>
<dbReference type="RefSeq" id="WP_260728188.1">
    <property type="nucleotide sequence ID" value="NZ_BAAABS010000050.1"/>
</dbReference>